<dbReference type="Proteomes" id="UP000886748">
    <property type="component" value="Unassembled WGS sequence"/>
</dbReference>
<name>A0A9D1N0K9_9CLOT</name>
<dbReference type="InterPro" id="IPR003399">
    <property type="entry name" value="Mce/MlaD"/>
</dbReference>
<keyword evidence="1" id="KW-0472">Membrane</keyword>
<dbReference type="AlphaFoldDB" id="A0A9D1N0K9"/>
<dbReference type="InterPro" id="IPR052336">
    <property type="entry name" value="MlaD_Phospholipid_Transporter"/>
</dbReference>
<feature type="transmembrane region" description="Helical" evidence="1">
    <location>
        <begin position="6"/>
        <end position="29"/>
    </location>
</feature>
<protein>
    <submittedName>
        <fullName evidence="3">MCE family protein</fullName>
    </submittedName>
</protein>
<reference evidence="3" key="2">
    <citation type="journal article" date="2021" name="PeerJ">
        <title>Extensive microbial diversity within the chicken gut microbiome revealed by metagenomics and culture.</title>
        <authorList>
            <person name="Gilroy R."/>
            <person name="Ravi A."/>
            <person name="Getino M."/>
            <person name="Pursley I."/>
            <person name="Horton D.L."/>
            <person name="Alikhan N.F."/>
            <person name="Baker D."/>
            <person name="Gharbi K."/>
            <person name="Hall N."/>
            <person name="Watson M."/>
            <person name="Adriaenssens E.M."/>
            <person name="Foster-Nyarko E."/>
            <person name="Jarju S."/>
            <person name="Secka A."/>
            <person name="Antonio M."/>
            <person name="Oren A."/>
            <person name="Chaudhuri R.R."/>
            <person name="La Ragione R."/>
            <person name="Hildebrand F."/>
            <person name="Pallen M.J."/>
        </authorList>
    </citation>
    <scope>NUCLEOTIDE SEQUENCE</scope>
    <source>
        <strain evidence="3">CHK154-7741</strain>
    </source>
</reference>
<dbReference type="PANTHER" id="PTHR33371">
    <property type="entry name" value="INTERMEMBRANE PHOSPHOLIPID TRANSPORT SYSTEM BINDING PROTEIN MLAD-RELATED"/>
    <property type="match status" value="1"/>
</dbReference>
<evidence type="ECO:0000259" key="2">
    <source>
        <dbReference type="Pfam" id="PF02470"/>
    </source>
</evidence>
<dbReference type="PANTHER" id="PTHR33371:SF4">
    <property type="entry name" value="INTERMEMBRANE PHOSPHOLIPID TRANSPORT SYSTEM BINDING PROTEIN MLAD"/>
    <property type="match status" value="1"/>
</dbReference>
<dbReference type="Pfam" id="PF02470">
    <property type="entry name" value="MlaD"/>
    <property type="match status" value="1"/>
</dbReference>
<evidence type="ECO:0000313" key="3">
    <source>
        <dbReference type="EMBL" id="HIU92879.1"/>
    </source>
</evidence>
<feature type="domain" description="Mce/MlaD" evidence="2">
    <location>
        <begin position="36"/>
        <end position="109"/>
    </location>
</feature>
<comment type="caution">
    <text evidence="3">The sequence shown here is derived from an EMBL/GenBank/DDBJ whole genome shotgun (WGS) entry which is preliminary data.</text>
</comment>
<evidence type="ECO:0000256" key="1">
    <source>
        <dbReference type="SAM" id="Phobius"/>
    </source>
</evidence>
<keyword evidence="1" id="KW-0812">Transmembrane</keyword>
<accession>A0A9D1N0K9</accession>
<reference evidence="3" key="1">
    <citation type="submission" date="2020-10" db="EMBL/GenBank/DDBJ databases">
        <authorList>
            <person name="Gilroy R."/>
        </authorList>
    </citation>
    <scope>NUCLEOTIDE SEQUENCE</scope>
    <source>
        <strain evidence="3">CHK154-7741</strain>
    </source>
</reference>
<dbReference type="EMBL" id="DVOD01000052">
    <property type="protein sequence ID" value="HIU92879.1"/>
    <property type="molecule type" value="Genomic_DNA"/>
</dbReference>
<evidence type="ECO:0000313" key="4">
    <source>
        <dbReference type="Proteomes" id="UP000886748"/>
    </source>
</evidence>
<organism evidence="3 4">
    <name type="scientific">Candidatus Limenecus avicola</name>
    <dbReference type="NCBI Taxonomy" id="2840847"/>
    <lineage>
        <taxon>Bacteria</taxon>
        <taxon>Bacillati</taxon>
        <taxon>Bacillota</taxon>
        <taxon>Clostridia</taxon>
        <taxon>Eubacteriales</taxon>
        <taxon>Clostridiaceae</taxon>
        <taxon>Clostridiaceae incertae sedis</taxon>
        <taxon>Candidatus Limenecus</taxon>
    </lineage>
</organism>
<proteinExistence type="predicted"/>
<keyword evidence="1" id="KW-1133">Transmembrane helix</keyword>
<gene>
    <name evidence="3" type="ORF">IAD26_07090</name>
</gene>
<sequence length="203" mass="23590">MSKHKIWLIEFLVWGLVIFSTIFVSLYVYNKNIREKHTYYVFFNDVDGLIKGSPVKIQGYQVGYVSNIAIVNEDVFITFIITDKKLEMPENLSATIAFTGMGGSKSLELFVPPEGSKAKNYITTIEPRRLQDFYFYQNQIARNIVTMTTNFLEMFDAKNTELLKNFIKTPTMLNDIHDTLDVIQQSEATYINKRRENANKNRK</sequence>